<evidence type="ECO:0000313" key="7">
    <source>
        <dbReference type="EMBL" id="AWN37276.1"/>
    </source>
</evidence>
<dbReference type="InterPro" id="IPR008150">
    <property type="entry name" value="Phytoene_DH_bac_CS"/>
</dbReference>
<dbReference type="GO" id="GO:0016117">
    <property type="term" value="P:carotenoid biosynthetic process"/>
    <property type="evidence" value="ECO:0007669"/>
    <property type="project" value="UniProtKB-KW"/>
</dbReference>
<comment type="similarity">
    <text evidence="2 5">Belongs to the carotenoid/retinoid oxidoreductase family.</text>
</comment>
<comment type="pathway">
    <text evidence="1 5">Carotenoid biosynthesis.</text>
</comment>
<organism evidence="7 8">
    <name type="scientific">Methylobacterium radiodurans</name>
    <dbReference type="NCBI Taxonomy" id="2202828"/>
    <lineage>
        <taxon>Bacteria</taxon>
        <taxon>Pseudomonadati</taxon>
        <taxon>Pseudomonadota</taxon>
        <taxon>Alphaproteobacteria</taxon>
        <taxon>Hyphomicrobiales</taxon>
        <taxon>Methylobacteriaceae</taxon>
        <taxon>Methylobacterium</taxon>
    </lineage>
</organism>
<dbReference type="InterPro" id="IPR014105">
    <property type="entry name" value="Carotenoid/retinoid_OxRdtase"/>
</dbReference>
<accession>A0A2U8VVY9</accession>
<evidence type="ECO:0000256" key="5">
    <source>
        <dbReference type="RuleBase" id="RU362075"/>
    </source>
</evidence>
<feature type="domain" description="Amine oxidase" evidence="6">
    <location>
        <begin position="24"/>
        <end position="504"/>
    </location>
</feature>
<evidence type="ECO:0000256" key="1">
    <source>
        <dbReference type="ARBA" id="ARBA00004829"/>
    </source>
</evidence>
<dbReference type="Pfam" id="PF01593">
    <property type="entry name" value="Amino_oxidase"/>
    <property type="match status" value="1"/>
</dbReference>
<dbReference type="PRINTS" id="PR00420">
    <property type="entry name" value="RNGMNOXGNASE"/>
</dbReference>
<dbReference type="OrthoDB" id="9774675at2"/>
<proteinExistence type="inferred from homology"/>
<evidence type="ECO:0000256" key="2">
    <source>
        <dbReference type="ARBA" id="ARBA00006046"/>
    </source>
</evidence>
<keyword evidence="3 5" id="KW-0125">Carotenoid biosynthesis</keyword>
<name>A0A2U8VVY9_9HYPH</name>
<evidence type="ECO:0000259" key="6">
    <source>
        <dbReference type="Pfam" id="PF01593"/>
    </source>
</evidence>
<dbReference type="SUPFAM" id="SSF51905">
    <property type="entry name" value="FAD/NAD(P)-binding domain"/>
    <property type="match status" value="1"/>
</dbReference>
<evidence type="ECO:0000256" key="3">
    <source>
        <dbReference type="ARBA" id="ARBA00022746"/>
    </source>
</evidence>
<dbReference type="Proteomes" id="UP000246058">
    <property type="component" value="Chromosome"/>
</dbReference>
<reference evidence="7 8" key="1">
    <citation type="submission" date="2018-05" db="EMBL/GenBank/DDBJ databases">
        <title>Complete Genome Sequence of Methylobacterium sp. 17Sr1-43.</title>
        <authorList>
            <person name="Srinivasan S."/>
        </authorList>
    </citation>
    <scope>NUCLEOTIDE SEQUENCE [LARGE SCALE GENOMIC DNA]</scope>
    <source>
        <strain evidence="7 8">17Sr1-43</strain>
    </source>
</reference>
<dbReference type="EMBL" id="CP029551">
    <property type="protein sequence ID" value="AWN37276.1"/>
    <property type="molecule type" value="Genomic_DNA"/>
</dbReference>
<evidence type="ECO:0000313" key="8">
    <source>
        <dbReference type="Proteomes" id="UP000246058"/>
    </source>
</evidence>
<sequence length="534" mass="58571">MLHTGDGMRRLSGRRVVIVGAGPGGLASALLLARAGLHVTLIERDAQVGGRTKTVEAPGGYRFDIGPTFFLYPQILADIFQSCGERLEDHVRLERLDPQYHLVFEGKDAQGRQGVSGEIRATGDVARLEAEVARIAPDDARNIKKFFAENRTKLTFFKPVLEQAFHRFRSMASPAMLAALPYLHPGRSVDKDLRRYFADPRVRLAFSFQTKYLGMSPFRCPSLFTILSFLEYEHGVYHPVGGCGAVSEAMAGLARRMGVDIRLNTSVERVLFEGKKAVGVVVGGETLRADAVMINGDFAKVVPELVPEARRPRWRDAKVAKARLSCSTFMLYLGIEGPMPAGLGHHTILLAEAYERNIREITEGTLPMQPSVYVQHAGFTDGGMAPPGHTALYVLVPVPNLKAGIDWAATRDGYRALVLERLKLLGIENLESRIRYERIVDPTQWRDDFAVHEGATFNLAHDLMQMLWFRPHNKFGPGLYLVGGGTHPGSGLPVIYEGARISARLLIEDLLGARVPASAGLPETAPLATGGEAS</sequence>
<dbReference type="PROSITE" id="PS00982">
    <property type="entry name" value="PHYTOENE_DH"/>
    <property type="match status" value="1"/>
</dbReference>
<dbReference type="GO" id="GO:0016627">
    <property type="term" value="F:oxidoreductase activity, acting on the CH-CH group of donors"/>
    <property type="evidence" value="ECO:0007669"/>
    <property type="project" value="UniProtKB-ARBA"/>
</dbReference>
<dbReference type="PANTHER" id="PTHR43734:SF1">
    <property type="entry name" value="PHYTOENE DESATURASE"/>
    <property type="match status" value="1"/>
</dbReference>
<dbReference type="InterPro" id="IPR036188">
    <property type="entry name" value="FAD/NAD-bd_sf"/>
</dbReference>
<dbReference type="InterPro" id="IPR002937">
    <property type="entry name" value="Amino_oxidase"/>
</dbReference>
<keyword evidence="4 5" id="KW-0560">Oxidoreductase</keyword>
<dbReference type="Gene3D" id="3.50.50.60">
    <property type="entry name" value="FAD/NAD(P)-binding domain"/>
    <property type="match status" value="2"/>
</dbReference>
<dbReference type="NCBIfam" id="TIGR02734">
    <property type="entry name" value="crtI_fam"/>
    <property type="match status" value="1"/>
</dbReference>
<evidence type="ECO:0000256" key="4">
    <source>
        <dbReference type="ARBA" id="ARBA00023002"/>
    </source>
</evidence>
<protein>
    <submittedName>
        <fullName evidence="7">Phytoene desaturase</fullName>
    </submittedName>
</protein>
<dbReference type="PANTHER" id="PTHR43734">
    <property type="entry name" value="PHYTOENE DESATURASE"/>
    <property type="match status" value="1"/>
</dbReference>
<dbReference type="KEGG" id="meti:DK427_17360"/>
<keyword evidence="8" id="KW-1185">Reference proteome</keyword>
<gene>
    <name evidence="7" type="ORF">DK427_17360</name>
</gene>
<dbReference type="AlphaFoldDB" id="A0A2U8VVY9"/>